<evidence type="ECO:0000256" key="8">
    <source>
        <dbReference type="ARBA" id="ARBA00022692"/>
    </source>
</evidence>
<comment type="caution">
    <text evidence="12">The sequence shown here is derived from an EMBL/GenBank/DDBJ whole genome shotgun (WGS) entry which is preliminary data.</text>
</comment>
<feature type="transmembrane region" description="Helical" evidence="11">
    <location>
        <begin position="79"/>
        <end position="97"/>
    </location>
</feature>
<dbReference type="GO" id="GO:1904659">
    <property type="term" value="P:D-glucose transmembrane transport"/>
    <property type="evidence" value="ECO:0007669"/>
    <property type="project" value="InterPro"/>
</dbReference>
<dbReference type="NCBIfam" id="TIGR01272">
    <property type="entry name" value="gluP"/>
    <property type="match status" value="1"/>
</dbReference>
<dbReference type="GO" id="GO:0055056">
    <property type="term" value="F:D-glucose transmembrane transporter activity"/>
    <property type="evidence" value="ECO:0007669"/>
    <property type="project" value="InterPro"/>
</dbReference>
<feature type="transmembrane region" description="Helical" evidence="11">
    <location>
        <begin position="219"/>
        <end position="243"/>
    </location>
</feature>
<dbReference type="PANTHER" id="PTHR43702:SF3">
    <property type="entry name" value="PROTEIN TSGA"/>
    <property type="match status" value="1"/>
</dbReference>
<feature type="transmembrane region" description="Helical" evidence="11">
    <location>
        <begin position="103"/>
        <end position="124"/>
    </location>
</feature>
<feature type="transmembrane region" description="Helical" evidence="11">
    <location>
        <begin position="384"/>
        <end position="404"/>
    </location>
</feature>
<evidence type="ECO:0000256" key="10">
    <source>
        <dbReference type="ARBA" id="ARBA00023136"/>
    </source>
</evidence>
<name>A0A5C6TU70_9SPHN</name>
<dbReference type="RefSeq" id="WP_147043400.1">
    <property type="nucleotide sequence ID" value="NZ_BAABIR010000001.1"/>
</dbReference>
<evidence type="ECO:0000256" key="9">
    <source>
        <dbReference type="ARBA" id="ARBA00022989"/>
    </source>
</evidence>
<sequence>MGDVRSGPSAIGAFAVVTSLFFAWGFITSMIDPLIVAVKGIYSLGDREALLTQFAFFISYGVISLPAAALLTRAGHVRTILISLAAMLAACLIILLATFAETYALVLFGLFVLGSGITALQVAANPLSAALGDPGRSHFRLVFSQAFNSLGTVIGPYVGARIMLQGAAHQGGPVDAAARTAALGHIHTAFLVVAALMALLIAFIWASRQRIGVAAPAPVAASPLGALGSGWALFGALAIFLYVGAEVSIGSLLALFLSEERIFAIPLQQAAELVSLYWGGAMIGRFVGSALLTRLPAAGLLAVAALVAALLCGVALATVGPIAGYAAIAVGLFNSIMFPTIFTLTLERSSASHASTSGLLCVAIVGGAALPQLYGHIADVAGRSVAYVVPALAYLVILVFALAAHRARVTEGEVGAPLAAH</sequence>
<protein>
    <submittedName>
        <fullName evidence="12">Sugar MFS transporter</fullName>
    </submittedName>
</protein>
<evidence type="ECO:0000256" key="11">
    <source>
        <dbReference type="SAM" id="Phobius"/>
    </source>
</evidence>
<comment type="similarity">
    <text evidence="3">Belongs to the major facilitator superfamily. FHS transporter (TC 2.A.1.7) family.</text>
</comment>
<feature type="transmembrane region" description="Helical" evidence="11">
    <location>
        <begin position="184"/>
        <end position="207"/>
    </location>
</feature>
<keyword evidence="6" id="KW-0997">Cell inner membrane</keyword>
<dbReference type="Gene3D" id="1.20.1250.20">
    <property type="entry name" value="MFS general substrate transporter like domains"/>
    <property type="match status" value="2"/>
</dbReference>
<feature type="transmembrane region" description="Helical" evidence="11">
    <location>
        <begin position="322"/>
        <end position="346"/>
    </location>
</feature>
<evidence type="ECO:0000313" key="12">
    <source>
        <dbReference type="EMBL" id="TXC63994.1"/>
    </source>
</evidence>
<evidence type="ECO:0000256" key="2">
    <source>
        <dbReference type="ARBA" id="ARBA00004429"/>
    </source>
</evidence>
<evidence type="ECO:0000256" key="5">
    <source>
        <dbReference type="ARBA" id="ARBA00022475"/>
    </source>
</evidence>
<evidence type="ECO:0000256" key="4">
    <source>
        <dbReference type="ARBA" id="ARBA00022448"/>
    </source>
</evidence>
<feature type="transmembrane region" description="Helical" evidence="11">
    <location>
        <begin position="358"/>
        <end position="378"/>
    </location>
</feature>
<dbReference type="AlphaFoldDB" id="A0A5C6TU70"/>
<keyword evidence="13" id="KW-1185">Reference proteome</keyword>
<dbReference type="SUPFAM" id="SSF103473">
    <property type="entry name" value="MFS general substrate transporter"/>
    <property type="match status" value="1"/>
</dbReference>
<evidence type="ECO:0000256" key="6">
    <source>
        <dbReference type="ARBA" id="ARBA00022519"/>
    </source>
</evidence>
<feature type="transmembrane region" description="Helical" evidence="11">
    <location>
        <begin position="145"/>
        <end position="164"/>
    </location>
</feature>
<comment type="subcellular location">
    <subcellularLocation>
        <location evidence="2">Cell inner membrane</location>
        <topology evidence="2">Multi-pass membrane protein</topology>
    </subcellularLocation>
</comment>
<dbReference type="Proteomes" id="UP000321249">
    <property type="component" value="Unassembled WGS sequence"/>
</dbReference>
<comment type="function">
    <text evidence="1">Intake of glucose and galactose.</text>
</comment>
<keyword evidence="8 11" id="KW-0812">Transmembrane</keyword>
<dbReference type="InterPro" id="IPR011701">
    <property type="entry name" value="MFS"/>
</dbReference>
<dbReference type="InterPro" id="IPR050375">
    <property type="entry name" value="MFS_TsgA-like"/>
</dbReference>
<evidence type="ECO:0000256" key="3">
    <source>
        <dbReference type="ARBA" id="ARBA00009120"/>
    </source>
</evidence>
<evidence type="ECO:0000313" key="13">
    <source>
        <dbReference type="Proteomes" id="UP000321249"/>
    </source>
</evidence>
<dbReference type="EMBL" id="VOQQ01000001">
    <property type="protein sequence ID" value="TXC63994.1"/>
    <property type="molecule type" value="Genomic_DNA"/>
</dbReference>
<dbReference type="Pfam" id="PF07690">
    <property type="entry name" value="MFS_1"/>
    <property type="match status" value="1"/>
</dbReference>
<keyword evidence="5" id="KW-1003">Cell membrane</keyword>
<feature type="transmembrane region" description="Helical" evidence="11">
    <location>
        <begin position="295"/>
        <end position="316"/>
    </location>
</feature>
<reference evidence="12 13" key="1">
    <citation type="journal article" date="2015" name="J. Microbiol.">
        <title>Sphingosinicella ginsenosidimutans sp. nov., with ginsenoside converting activity.</title>
        <authorList>
            <person name="Kim J.K."/>
            <person name="Kang M.S."/>
            <person name="Park S.C."/>
            <person name="Kim K.M."/>
            <person name="Choi K."/>
            <person name="Yoon M.H."/>
            <person name="Im W.T."/>
        </authorList>
    </citation>
    <scope>NUCLEOTIDE SEQUENCE [LARGE SCALE GENOMIC DNA]</scope>
    <source>
        <strain evidence="12 13">BS-11</strain>
    </source>
</reference>
<keyword evidence="4" id="KW-0813">Transport</keyword>
<dbReference type="InterPro" id="IPR036259">
    <property type="entry name" value="MFS_trans_sf"/>
</dbReference>
<accession>A0A5C6TU70</accession>
<feature type="transmembrane region" description="Helical" evidence="11">
    <location>
        <begin position="51"/>
        <end position="72"/>
    </location>
</feature>
<keyword evidence="9 11" id="KW-1133">Transmembrane helix</keyword>
<dbReference type="InterPro" id="IPR005964">
    <property type="entry name" value="Glc/Gal_transptr_bac"/>
</dbReference>
<proteinExistence type="inferred from homology"/>
<organism evidence="12 13">
    <name type="scientific">Allosphingosinicella ginsenosidimutans</name>
    <dbReference type="NCBI Taxonomy" id="1176539"/>
    <lineage>
        <taxon>Bacteria</taxon>
        <taxon>Pseudomonadati</taxon>
        <taxon>Pseudomonadota</taxon>
        <taxon>Alphaproteobacteria</taxon>
        <taxon>Sphingomonadales</taxon>
        <taxon>Sphingomonadaceae</taxon>
        <taxon>Allosphingosinicella</taxon>
    </lineage>
</organism>
<dbReference type="PANTHER" id="PTHR43702">
    <property type="entry name" value="L-FUCOSE-PROTON SYMPORTER"/>
    <property type="match status" value="1"/>
</dbReference>
<evidence type="ECO:0000256" key="7">
    <source>
        <dbReference type="ARBA" id="ARBA00022597"/>
    </source>
</evidence>
<keyword evidence="7" id="KW-0762">Sugar transport</keyword>
<feature type="transmembrane region" description="Helical" evidence="11">
    <location>
        <begin position="12"/>
        <end position="31"/>
    </location>
</feature>
<evidence type="ECO:0000256" key="1">
    <source>
        <dbReference type="ARBA" id="ARBA00003321"/>
    </source>
</evidence>
<gene>
    <name evidence="12" type="ORF">FRZ32_10195</name>
</gene>
<dbReference type="OrthoDB" id="9795150at2"/>
<feature type="transmembrane region" description="Helical" evidence="11">
    <location>
        <begin position="263"/>
        <end position="283"/>
    </location>
</feature>
<keyword evidence="10 11" id="KW-0472">Membrane</keyword>
<dbReference type="GO" id="GO:0005886">
    <property type="term" value="C:plasma membrane"/>
    <property type="evidence" value="ECO:0007669"/>
    <property type="project" value="UniProtKB-SubCell"/>
</dbReference>
<dbReference type="GO" id="GO:0005354">
    <property type="term" value="F:galactose transmembrane transporter activity"/>
    <property type="evidence" value="ECO:0007669"/>
    <property type="project" value="InterPro"/>
</dbReference>